<dbReference type="GO" id="GO:0016192">
    <property type="term" value="P:vesicle-mediated transport"/>
    <property type="evidence" value="ECO:0007669"/>
    <property type="project" value="UniProtKB-ARBA"/>
</dbReference>
<evidence type="ECO:0000256" key="3">
    <source>
        <dbReference type="ARBA" id="ARBA00022692"/>
    </source>
</evidence>
<dbReference type="InterPro" id="IPR023415">
    <property type="entry name" value="LDLR_class-A_CS"/>
</dbReference>
<dbReference type="SUPFAM" id="SSF57424">
    <property type="entry name" value="LDL receptor-like module"/>
    <property type="match status" value="3"/>
</dbReference>
<dbReference type="Pfam" id="PF00057">
    <property type="entry name" value="Ldl_recept_a"/>
    <property type="match status" value="2"/>
</dbReference>
<evidence type="ECO:0000313" key="9">
    <source>
        <dbReference type="Ensembl" id="ENSCMUP00000032928.1"/>
    </source>
</evidence>
<keyword evidence="3" id="KW-0812">Transmembrane</keyword>
<evidence type="ECO:0000256" key="4">
    <source>
        <dbReference type="ARBA" id="ARBA00022737"/>
    </source>
</evidence>
<dbReference type="SMART" id="SM00192">
    <property type="entry name" value="LDLa"/>
    <property type="match status" value="3"/>
</dbReference>
<dbReference type="Ensembl" id="ENSCMUT00000030479.1">
    <property type="protein sequence ID" value="ENSCMUP00000032928.1"/>
    <property type="gene ID" value="ENSCMUG00000019371.1"/>
</dbReference>
<evidence type="ECO:0000313" key="10">
    <source>
        <dbReference type="Proteomes" id="UP000694553"/>
    </source>
</evidence>
<keyword evidence="10" id="KW-1185">Reference proteome</keyword>
<comment type="caution">
    <text evidence="8">Lacks conserved residue(s) required for the propagation of feature annotation.</text>
</comment>
<keyword evidence="7 8" id="KW-1015">Disulfide bond</keyword>
<dbReference type="PRINTS" id="PR00261">
    <property type="entry name" value="LDLRECEPTOR"/>
</dbReference>
<dbReference type="OMA" id="CAGAILR"/>
<feature type="disulfide bond" evidence="8">
    <location>
        <begin position="144"/>
        <end position="159"/>
    </location>
</feature>
<evidence type="ECO:0000256" key="6">
    <source>
        <dbReference type="ARBA" id="ARBA00023136"/>
    </source>
</evidence>
<dbReference type="GO" id="GO:0012505">
    <property type="term" value="C:endomembrane system"/>
    <property type="evidence" value="ECO:0007669"/>
    <property type="project" value="UniProtKB-SubCell"/>
</dbReference>
<dbReference type="PROSITE" id="PS01209">
    <property type="entry name" value="LDLRA_1"/>
    <property type="match status" value="3"/>
</dbReference>
<keyword evidence="5" id="KW-1133">Transmembrane helix</keyword>
<dbReference type="Proteomes" id="UP000694553">
    <property type="component" value="Unassembled WGS sequence"/>
</dbReference>
<dbReference type="AlphaFoldDB" id="A0A8U7M3Y6"/>
<proteinExistence type="predicted"/>
<dbReference type="GO" id="GO:0005886">
    <property type="term" value="C:plasma membrane"/>
    <property type="evidence" value="ECO:0007669"/>
    <property type="project" value="TreeGrafter"/>
</dbReference>
<dbReference type="InterPro" id="IPR002172">
    <property type="entry name" value="LDrepeatLR_classA_rpt"/>
</dbReference>
<dbReference type="Gene3D" id="2.40.128.620">
    <property type="match status" value="1"/>
</dbReference>
<dbReference type="PANTHER" id="PTHR24270:SF62">
    <property type="entry name" value="LOW-DENSITY LIPOPROTEIN RECEPTOR-RELATED PROTEIN 2"/>
    <property type="match status" value="1"/>
</dbReference>
<evidence type="ECO:0000256" key="2">
    <source>
        <dbReference type="ARBA" id="ARBA00004308"/>
    </source>
</evidence>
<comment type="subcellular location">
    <subcellularLocation>
        <location evidence="2">Endomembrane system</location>
    </subcellularLocation>
    <subcellularLocation>
        <location evidence="1">Membrane</location>
        <topology evidence="1">Single-pass membrane protein</topology>
    </subcellularLocation>
</comment>
<dbReference type="Gene3D" id="4.10.400.10">
    <property type="entry name" value="Low-density Lipoprotein Receptor"/>
    <property type="match status" value="2"/>
</dbReference>
<dbReference type="InterPro" id="IPR050685">
    <property type="entry name" value="LDLR"/>
</dbReference>
<organism evidence="9 10">
    <name type="scientific">Corvus moneduloides</name>
    <name type="common">New Caledonian crow</name>
    <dbReference type="NCBI Taxonomy" id="1196302"/>
    <lineage>
        <taxon>Eukaryota</taxon>
        <taxon>Metazoa</taxon>
        <taxon>Chordata</taxon>
        <taxon>Craniata</taxon>
        <taxon>Vertebrata</taxon>
        <taxon>Euteleostomi</taxon>
        <taxon>Archelosauria</taxon>
        <taxon>Archosauria</taxon>
        <taxon>Dinosauria</taxon>
        <taxon>Saurischia</taxon>
        <taxon>Theropoda</taxon>
        <taxon>Coelurosauria</taxon>
        <taxon>Aves</taxon>
        <taxon>Neognathae</taxon>
        <taxon>Neoaves</taxon>
        <taxon>Telluraves</taxon>
        <taxon>Australaves</taxon>
        <taxon>Passeriformes</taxon>
        <taxon>Corvoidea</taxon>
        <taxon>Corvidae</taxon>
        <taxon>Corvus</taxon>
    </lineage>
</organism>
<dbReference type="InterPro" id="IPR036055">
    <property type="entry name" value="LDL_receptor-like_sf"/>
</dbReference>
<keyword evidence="6" id="KW-0472">Membrane</keyword>
<evidence type="ECO:0000256" key="8">
    <source>
        <dbReference type="PROSITE-ProRule" id="PRU00124"/>
    </source>
</evidence>
<dbReference type="CDD" id="cd00112">
    <property type="entry name" value="LDLa"/>
    <property type="match status" value="2"/>
</dbReference>
<sequence>TVRGGAQRGEGWEGALGARRGLGGWEVCPPTPSPCPAAPGCAPWEFRCRGGGLCVPGAWLCDNEDDCGDGSDELCDPPCAPHQPRCPGGRCLPREAENCPCSVGCPCPTSECPCPLGGPVPAGCAPRCGPGQFRGGCVPRGWRCDGDSDCPDGSDEGGCDPPCAPGHLPCHPPCEPGHAPCAPACVPPRHLCDGVPHCRDSADESPQLCGETLGIRLWGHLKWGRSGSPPVSPPGDPGR</sequence>
<reference evidence="10" key="1">
    <citation type="submission" date="2019-10" db="EMBL/GenBank/DDBJ databases">
        <title>Corvus moneduloides (New Caledonian crow) genome, bCorMon1, primary haplotype.</title>
        <authorList>
            <person name="Rutz C."/>
            <person name="Fungtammasan C."/>
            <person name="Mountcastle J."/>
            <person name="Formenti G."/>
            <person name="Chow W."/>
            <person name="Howe K."/>
            <person name="Steele M.P."/>
            <person name="Fernandes J."/>
            <person name="Gilbert M.T.P."/>
            <person name="Fedrigo O."/>
            <person name="Jarvis E.D."/>
            <person name="Gemmell N."/>
        </authorList>
    </citation>
    <scope>NUCLEOTIDE SEQUENCE [LARGE SCALE GENOMIC DNA]</scope>
</reference>
<reference evidence="9" key="2">
    <citation type="submission" date="2025-08" db="UniProtKB">
        <authorList>
            <consortium name="Ensembl"/>
        </authorList>
    </citation>
    <scope>IDENTIFICATION</scope>
</reference>
<evidence type="ECO:0000256" key="7">
    <source>
        <dbReference type="ARBA" id="ARBA00023157"/>
    </source>
</evidence>
<keyword evidence="4" id="KW-0677">Repeat</keyword>
<name>A0A8U7M3Y6_CORMO</name>
<accession>A0A8U7M3Y6</accession>
<evidence type="ECO:0000256" key="5">
    <source>
        <dbReference type="ARBA" id="ARBA00022989"/>
    </source>
</evidence>
<evidence type="ECO:0000256" key="1">
    <source>
        <dbReference type="ARBA" id="ARBA00004167"/>
    </source>
</evidence>
<dbReference type="PROSITE" id="PS50068">
    <property type="entry name" value="LDLRA_2"/>
    <property type="match status" value="3"/>
</dbReference>
<reference evidence="9" key="3">
    <citation type="submission" date="2025-09" db="UniProtKB">
        <authorList>
            <consortium name="Ensembl"/>
        </authorList>
    </citation>
    <scope>IDENTIFICATION</scope>
</reference>
<dbReference type="PANTHER" id="PTHR24270">
    <property type="entry name" value="LOW-DENSITY LIPOPROTEIN RECEPTOR-RELATED"/>
    <property type="match status" value="1"/>
</dbReference>
<protein>
    <submittedName>
        <fullName evidence="9">Uncharacterized protein</fullName>
    </submittedName>
</protein>